<proteinExistence type="predicted"/>
<evidence type="ECO:0000313" key="3">
    <source>
        <dbReference type="Proteomes" id="UP000032515"/>
    </source>
</evidence>
<evidence type="ECO:0000256" key="1">
    <source>
        <dbReference type="SAM" id="MobiDB-lite"/>
    </source>
</evidence>
<sequence length="100" mass="11142">MEATMDHSEFRIGMEFMTASGRWRCTDVGSRVIAAIRLDLDHDPAWYNGPPYAVVEHIFDEYGMEDCDPAPAERAFDDSGKAGIVIRPRLSRGPSAPEGR</sequence>
<dbReference type="AlphaFoldDB" id="A0A0D7EDU6"/>
<feature type="region of interest" description="Disordered" evidence="1">
    <location>
        <begin position="74"/>
        <end position="100"/>
    </location>
</feature>
<dbReference type="EMBL" id="JXXE01000484">
    <property type="protein sequence ID" value="KIZ38918.1"/>
    <property type="molecule type" value="Genomic_DNA"/>
</dbReference>
<organism evidence="2 3">
    <name type="scientific">Rhodopseudomonas palustris</name>
    <dbReference type="NCBI Taxonomy" id="1076"/>
    <lineage>
        <taxon>Bacteria</taxon>
        <taxon>Pseudomonadati</taxon>
        <taxon>Pseudomonadota</taxon>
        <taxon>Alphaproteobacteria</taxon>
        <taxon>Hyphomicrobiales</taxon>
        <taxon>Nitrobacteraceae</taxon>
        <taxon>Rhodopseudomonas</taxon>
    </lineage>
</organism>
<accession>A0A0D7EDU6</accession>
<evidence type="ECO:0000313" key="2">
    <source>
        <dbReference type="EMBL" id="KIZ38918.1"/>
    </source>
</evidence>
<protein>
    <submittedName>
        <fullName evidence="2">Uncharacterized protein</fullName>
    </submittedName>
</protein>
<dbReference type="PATRIC" id="fig|1076.23.peg.5247"/>
<gene>
    <name evidence="2" type="ORF">OO17_22060</name>
</gene>
<name>A0A0D7EDU6_RHOPL</name>
<reference evidence="2 3" key="1">
    <citation type="submission" date="2014-11" db="EMBL/GenBank/DDBJ databases">
        <title>Genomics and ecophysiology of heterotrophic nitrogen fixing bacteria isolated from estuarine surface water.</title>
        <authorList>
            <person name="Bentzon-Tilia M."/>
            <person name="Severin I."/>
            <person name="Hansen L.H."/>
            <person name="Riemann L."/>
        </authorList>
    </citation>
    <scope>NUCLEOTIDE SEQUENCE [LARGE SCALE GENOMIC DNA]</scope>
    <source>
        <strain evidence="2 3">BAL398</strain>
    </source>
</reference>
<comment type="caution">
    <text evidence="2">The sequence shown here is derived from an EMBL/GenBank/DDBJ whole genome shotgun (WGS) entry which is preliminary data.</text>
</comment>
<dbReference type="OrthoDB" id="8019539at2"/>
<dbReference type="Proteomes" id="UP000032515">
    <property type="component" value="Unassembled WGS sequence"/>
</dbReference>